<dbReference type="Gene3D" id="3.40.630.30">
    <property type="match status" value="1"/>
</dbReference>
<accession>A0ABT1SDI1</accession>
<dbReference type="InterPro" id="IPR016181">
    <property type="entry name" value="Acyl_CoA_acyltransferase"/>
</dbReference>
<sequence>MKICEFKPISIDDISAMADLLIHRQNFEGEVFPFLKNSCLNVKYATDILGKLFVNNKVIGIGAFTNNELVGYIIGEIKIDTLRGRHVWVPYEGIAIRMDQSSELIRNLYAKVSVAWLEQGCFMHYTIIPLGNQMYYDAYQRLSFFIQQVHGVMNMEDYKPFENVSDAEIRVANKMDSEMMGKMSSIIQSYHNSAPTFEPALPEVVLDMKAAYKSIVEENDEMFLIAIKDMKELGFQEYCPITSDLMTPDNGVELGVAGTYYSQMGRGVGKKLMNEGCRIMKEKGYNSMITDWRITNLASSTFWPKCGFKPVAYRMVRYINSNIAWANFNNPSIKLL</sequence>
<organism evidence="2 3">
    <name type="scientific">Tissierella carlieri</name>
    <dbReference type="NCBI Taxonomy" id="689904"/>
    <lineage>
        <taxon>Bacteria</taxon>
        <taxon>Bacillati</taxon>
        <taxon>Bacillota</taxon>
        <taxon>Tissierellia</taxon>
        <taxon>Tissierellales</taxon>
        <taxon>Tissierellaceae</taxon>
        <taxon>Tissierella</taxon>
    </lineage>
</organism>
<name>A0ABT1SDI1_9FIRM</name>
<evidence type="ECO:0000313" key="3">
    <source>
        <dbReference type="Proteomes" id="UP001524478"/>
    </source>
</evidence>
<protein>
    <recommendedName>
        <fullName evidence="1">N-acetyltransferase domain-containing protein</fullName>
    </recommendedName>
</protein>
<gene>
    <name evidence="2" type="ORF">NE686_14830</name>
</gene>
<evidence type="ECO:0000259" key="1">
    <source>
        <dbReference type="PROSITE" id="PS51186"/>
    </source>
</evidence>
<evidence type="ECO:0000313" key="2">
    <source>
        <dbReference type="EMBL" id="MCQ4924375.1"/>
    </source>
</evidence>
<feature type="domain" description="N-acetyltransferase" evidence="1">
    <location>
        <begin position="167"/>
        <end position="330"/>
    </location>
</feature>
<dbReference type="EMBL" id="JANGAC010000012">
    <property type="protein sequence ID" value="MCQ4924375.1"/>
    <property type="molecule type" value="Genomic_DNA"/>
</dbReference>
<dbReference type="PROSITE" id="PS51186">
    <property type="entry name" value="GNAT"/>
    <property type="match status" value="1"/>
</dbReference>
<dbReference type="RefSeq" id="WP_256312126.1">
    <property type="nucleotide sequence ID" value="NZ_JANGAC010000012.1"/>
</dbReference>
<dbReference type="Pfam" id="PF00583">
    <property type="entry name" value="Acetyltransf_1"/>
    <property type="match status" value="1"/>
</dbReference>
<comment type="caution">
    <text evidence="2">The sequence shown here is derived from an EMBL/GenBank/DDBJ whole genome shotgun (WGS) entry which is preliminary data.</text>
</comment>
<proteinExistence type="predicted"/>
<dbReference type="Proteomes" id="UP001524478">
    <property type="component" value="Unassembled WGS sequence"/>
</dbReference>
<keyword evidence="3" id="KW-1185">Reference proteome</keyword>
<reference evidence="2 3" key="1">
    <citation type="submission" date="2022-06" db="EMBL/GenBank/DDBJ databases">
        <title>Isolation of gut microbiota from human fecal samples.</title>
        <authorList>
            <person name="Pamer E.G."/>
            <person name="Barat B."/>
            <person name="Waligurski E."/>
            <person name="Medina S."/>
            <person name="Paddock L."/>
            <person name="Mostad J."/>
        </authorList>
    </citation>
    <scope>NUCLEOTIDE SEQUENCE [LARGE SCALE GENOMIC DNA]</scope>
    <source>
        <strain evidence="2 3">DFI.7.95</strain>
    </source>
</reference>
<dbReference type="InterPro" id="IPR000182">
    <property type="entry name" value="GNAT_dom"/>
</dbReference>
<dbReference type="SUPFAM" id="SSF55729">
    <property type="entry name" value="Acyl-CoA N-acyltransferases (Nat)"/>
    <property type="match status" value="1"/>
</dbReference>